<comment type="caution">
    <text evidence="1">The sequence shown here is derived from an EMBL/GenBank/DDBJ whole genome shotgun (WGS) entry which is preliminary data.</text>
</comment>
<name>A0A176WB55_MARPO</name>
<reference evidence="1" key="1">
    <citation type="submission" date="2016-03" db="EMBL/GenBank/DDBJ databases">
        <title>Mechanisms controlling the formation of the plant cell surface in tip-growing cells are functionally conserved among land plants.</title>
        <authorList>
            <person name="Honkanen S."/>
            <person name="Jones V.A."/>
            <person name="Morieri G."/>
            <person name="Champion C."/>
            <person name="Hetherington A.J."/>
            <person name="Kelly S."/>
            <person name="Saint-Marcoux D."/>
            <person name="Proust H."/>
            <person name="Prescott H."/>
            <person name="Dolan L."/>
        </authorList>
    </citation>
    <scope>NUCLEOTIDE SEQUENCE [LARGE SCALE GENOMIC DNA]</scope>
    <source>
        <tissue evidence="1">Whole gametophyte</tissue>
    </source>
</reference>
<evidence type="ECO:0000313" key="2">
    <source>
        <dbReference type="Proteomes" id="UP000077202"/>
    </source>
</evidence>
<gene>
    <name evidence="1" type="ORF">AXG93_3612s1230</name>
</gene>
<evidence type="ECO:0000313" key="1">
    <source>
        <dbReference type="EMBL" id="OAE30400.1"/>
    </source>
</evidence>
<accession>A0A176WB55</accession>
<dbReference type="AlphaFoldDB" id="A0A176WB55"/>
<sequence>MARGDAFVAGAFGGSAFGGTRKKRRSPLAHYRFHAYSNHRRAVTAGASSDQEEFDGQVRDYEDDIAAGVASRIAGVSGRIASSETRFPLVEMELDMSGYDQRMAAREGAKLESISTASGEMAS</sequence>
<protein>
    <submittedName>
        <fullName evidence="1">Uncharacterized protein</fullName>
    </submittedName>
</protein>
<proteinExistence type="predicted"/>
<dbReference type="EMBL" id="LVLJ01001336">
    <property type="protein sequence ID" value="OAE30400.1"/>
    <property type="molecule type" value="Genomic_DNA"/>
</dbReference>
<keyword evidence="2" id="KW-1185">Reference proteome</keyword>
<organism evidence="1 2">
    <name type="scientific">Marchantia polymorpha subsp. ruderalis</name>
    <dbReference type="NCBI Taxonomy" id="1480154"/>
    <lineage>
        <taxon>Eukaryota</taxon>
        <taxon>Viridiplantae</taxon>
        <taxon>Streptophyta</taxon>
        <taxon>Embryophyta</taxon>
        <taxon>Marchantiophyta</taxon>
        <taxon>Marchantiopsida</taxon>
        <taxon>Marchantiidae</taxon>
        <taxon>Marchantiales</taxon>
        <taxon>Marchantiaceae</taxon>
        <taxon>Marchantia</taxon>
    </lineage>
</organism>
<dbReference type="Proteomes" id="UP000077202">
    <property type="component" value="Unassembled WGS sequence"/>
</dbReference>